<dbReference type="RefSeq" id="XP_075101649.1">
    <property type="nucleotide sequence ID" value="XM_075245548.1"/>
</dbReference>
<protein>
    <submittedName>
        <fullName evidence="2">Uncharacterized protein LOC142177084</fullName>
    </submittedName>
</protein>
<gene>
    <name evidence="2" type="primary">LOC142177084</name>
</gene>
<sequence length="286" mass="32801">MCDASNYAIGAVLDQRKLKMFYSICYASKTLDDAQMNYTTIDKDLLAVVWKFDIKIRDRKGTKNQVADHLSRLENHEHMEEGGQIKETLPDEHIFAITHDTALWYVDYVNYLVSRVLPLEIQSEARKTFTTGMSHSCTATLDYVSKWVEAVAFPTNDAKVVATFVKDIFSRFRTPRALISDEGTHFCNRLLNNLLAKYGVHYRVATTYHPQIRGQAEVSNRLKLFPGKLKSRWSGPFEVVNVNPYGTIVLRTLNGKRQFLVNGQRVKNYWGGVIDRQKSKVLLVDE</sequence>
<reference evidence="1" key="1">
    <citation type="journal article" date="2014" name="Nat. Commun.">
        <title>The tobacco genome sequence and its comparison with those of tomato and potato.</title>
        <authorList>
            <person name="Sierro N."/>
            <person name="Battey J.N."/>
            <person name="Ouadi S."/>
            <person name="Bakaher N."/>
            <person name="Bovet L."/>
            <person name="Willig A."/>
            <person name="Goepfert S."/>
            <person name="Peitsch M.C."/>
            <person name="Ivanov N.V."/>
        </authorList>
    </citation>
    <scope>NUCLEOTIDE SEQUENCE [LARGE SCALE GENOMIC DNA]</scope>
</reference>
<keyword evidence="1" id="KW-1185">Reference proteome</keyword>
<accession>A0AC58TWR3</accession>
<reference evidence="2" key="2">
    <citation type="submission" date="2025-08" db="UniProtKB">
        <authorList>
            <consortium name="RefSeq"/>
        </authorList>
    </citation>
    <scope>IDENTIFICATION</scope>
    <source>
        <tissue evidence="2">Leaf</tissue>
    </source>
</reference>
<proteinExistence type="predicted"/>
<organism evidence="1 2">
    <name type="scientific">Nicotiana tabacum</name>
    <name type="common">Common tobacco</name>
    <dbReference type="NCBI Taxonomy" id="4097"/>
    <lineage>
        <taxon>Eukaryota</taxon>
        <taxon>Viridiplantae</taxon>
        <taxon>Streptophyta</taxon>
        <taxon>Embryophyta</taxon>
        <taxon>Tracheophyta</taxon>
        <taxon>Spermatophyta</taxon>
        <taxon>Magnoliopsida</taxon>
        <taxon>eudicotyledons</taxon>
        <taxon>Gunneridae</taxon>
        <taxon>Pentapetalae</taxon>
        <taxon>asterids</taxon>
        <taxon>lamiids</taxon>
        <taxon>Solanales</taxon>
        <taxon>Solanaceae</taxon>
        <taxon>Nicotianoideae</taxon>
        <taxon>Nicotianeae</taxon>
        <taxon>Nicotiana</taxon>
    </lineage>
</organism>
<evidence type="ECO:0000313" key="1">
    <source>
        <dbReference type="Proteomes" id="UP000790787"/>
    </source>
</evidence>
<dbReference type="Proteomes" id="UP000790787">
    <property type="component" value="Chromosome 23"/>
</dbReference>
<name>A0AC58TWR3_TOBAC</name>
<evidence type="ECO:0000313" key="2">
    <source>
        <dbReference type="RefSeq" id="XP_075101649.1"/>
    </source>
</evidence>